<name>B8LE03_THAPS</name>
<feature type="compositionally biased region" description="Low complexity" evidence="3">
    <location>
        <begin position="56"/>
        <end position="66"/>
    </location>
</feature>
<feature type="domain" description="HMG box" evidence="4">
    <location>
        <begin position="83"/>
        <end position="171"/>
    </location>
</feature>
<dbReference type="STRING" id="35128.B8LE03"/>
<dbReference type="GO" id="GO:0003677">
    <property type="term" value="F:DNA binding"/>
    <property type="evidence" value="ECO:0007669"/>
    <property type="project" value="UniProtKB-UniRule"/>
</dbReference>
<keyword evidence="6" id="KW-1185">Reference proteome</keyword>
<dbReference type="GO" id="GO:0005634">
    <property type="term" value="C:nucleus"/>
    <property type="evidence" value="ECO:0000318"/>
    <property type="project" value="GO_Central"/>
</dbReference>
<dbReference type="Pfam" id="PF09011">
    <property type="entry name" value="HMG_box_2"/>
    <property type="match status" value="1"/>
</dbReference>
<dbReference type="PaxDb" id="35128-Thapsdraft651"/>
<dbReference type="Proteomes" id="UP000001449">
    <property type="component" value="Unassembled WGS sequence"/>
</dbReference>
<keyword evidence="1 2" id="KW-0238">DNA-binding</keyword>
<dbReference type="InterPro" id="IPR036910">
    <property type="entry name" value="HMG_box_dom_sf"/>
</dbReference>
<feature type="region of interest" description="Disordered" evidence="3">
    <location>
        <begin position="25"/>
        <end position="89"/>
    </location>
</feature>
<sequence length="418" mass="47270">MAEIKPSQPSALLFASLWFNNDDTGSTAGNDSSINHVLPFDKSDSELPLKTEKPDASTSADATASTCSKNNKKKQKKDDDGRPRRPRSAYNFFFQMQRKVIMEKQKHEPKVVHKSMRNKHRIGKHANVGFVNLARIVGESWRKVDPELRKELEDQAQLDKKRYEREMVVWRGTKKCIDADDADGVDKQDATDIDVKANNFNFVTPDTVNPKFVVSDSKVTKDLFPRLPFKETDFAEDEDLQKAVSFSPVTDVDETFICSPCNDKSRNSTVASSTPSADGRCGSSSMPMQMQVQPMMNVSMFKFNNANNYNGGSQTYIPQRLPTTDTGSFGQHQSIVSTAFPSSSSWGYDTYSAEGVTCLSLADRMRIMEMERREFQHQQFQYCRRVSETESLQPLGNEDANAMDALRAYNNRFRCGFH</sequence>
<dbReference type="InterPro" id="IPR009071">
    <property type="entry name" value="HMG_box_dom"/>
</dbReference>
<evidence type="ECO:0000259" key="4">
    <source>
        <dbReference type="PROSITE" id="PS50118"/>
    </source>
</evidence>
<protein>
    <recommendedName>
        <fullName evidence="4">HMG box domain-containing protein</fullName>
    </recommendedName>
</protein>
<dbReference type="PANTHER" id="PTHR48112">
    <property type="entry name" value="HIGH MOBILITY GROUP PROTEIN DSP1"/>
    <property type="match status" value="1"/>
</dbReference>
<feature type="compositionally biased region" description="Polar residues" evidence="3">
    <location>
        <begin position="25"/>
        <end position="35"/>
    </location>
</feature>
<evidence type="ECO:0000256" key="2">
    <source>
        <dbReference type="PROSITE-ProRule" id="PRU00267"/>
    </source>
</evidence>
<dbReference type="RefSeq" id="XP_002297258.1">
    <property type="nucleotide sequence ID" value="XM_002297222.1"/>
</dbReference>
<keyword evidence="2" id="KW-0539">Nucleus</keyword>
<dbReference type="Gene3D" id="1.10.30.10">
    <property type="entry name" value="High mobility group box domain"/>
    <property type="match status" value="1"/>
</dbReference>
<accession>B8LE03</accession>
<dbReference type="GeneID" id="7444465"/>
<dbReference type="eggNOG" id="ENOG502T2D4">
    <property type="taxonomic scope" value="Eukaryota"/>
</dbReference>
<gene>
    <name evidence="5" type="ORF">THAPSDRAFT_bd651</name>
</gene>
<organism evidence="5 6">
    <name type="scientific">Thalassiosira pseudonana</name>
    <name type="common">Marine diatom</name>
    <name type="synonym">Cyclotella nana</name>
    <dbReference type="NCBI Taxonomy" id="35128"/>
    <lineage>
        <taxon>Eukaryota</taxon>
        <taxon>Sar</taxon>
        <taxon>Stramenopiles</taxon>
        <taxon>Ochrophyta</taxon>
        <taxon>Bacillariophyta</taxon>
        <taxon>Coscinodiscophyceae</taxon>
        <taxon>Thalassiosirophycidae</taxon>
        <taxon>Thalassiosirales</taxon>
        <taxon>Thalassiosiraceae</taxon>
        <taxon>Thalassiosira</taxon>
    </lineage>
</organism>
<evidence type="ECO:0000256" key="1">
    <source>
        <dbReference type="ARBA" id="ARBA00023125"/>
    </source>
</evidence>
<dbReference type="HOGENOM" id="CLU_704950_0_0_1"/>
<evidence type="ECO:0000256" key="3">
    <source>
        <dbReference type="SAM" id="MobiDB-lite"/>
    </source>
</evidence>
<dbReference type="InterPro" id="IPR050342">
    <property type="entry name" value="HMGB"/>
</dbReference>
<dbReference type="SMART" id="SM00398">
    <property type="entry name" value="HMG"/>
    <property type="match status" value="1"/>
</dbReference>
<dbReference type="EMBL" id="DS999427">
    <property type="protein sequence ID" value="EED86408.1"/>
    <property type="molecule type" value="Genomic_DNA"/>
</dbReference>
<evidence type="ECO:0000313" key="5">
    <source>
        <dbReference type="EMBL" id="EED86408.1"/>
    </source>
</evidence>
<dbReference type="PANTHER" id="PTHR48112:SF15">
    <property type="entry name" value="HMG BOX DOMAIN-CONTAINING PROTEIN"/>
    <property type="match status" value="1"/>
</dbReference>
<dbReference type="PROSITE" id="PS50118">
    <property type="entry name" value="HMG_BOX_2"/>
    <property type="match status" value="1"/>
</dbReference>
<dbReference type="SUPFAM" id="SSF47095">
    <property type="entry name" value="HMG-box"/>
    <property type="match status" value="1"/>
</dbReference>
<proteinExistence type="predicted"/>
<feature type="DNA-binding region" description="HMG box" evidence="2">
    <location>
        <begin position="83"/>
        <end position="171"/>
    </location>
</feature>
<evidence type="ECO:0000313" key="6">
    <source>
        <dbReference type="Proteomes" id="UP000001449"/>
    </source>
</evidence>
<reference evidence="5 6" key="1">
    <citation type="journal article" date="2004" name="Science">
        <title>The genome of the diatom Thalassiosira pseudonana: ecology, evolution, and metabolism.</title>
        <authorList>
            <person name="Armbrust E.V."/>
            <person name="Berges J.A."/>
            <person name="Bowler C."/>
            <person name="Green B.R."/>
            <person name="Martinez D."/>
            <person name="Putnam N.H."/>
            <person name="Zhou S."/>
            <person name="Allen A.E."/>
            <person name="Apt K.E."/>
            <person name="Bechner M."/>
            <person name="Brzezinski M.A."/>
            <person name="Chaal B.K."/>
            <person name="Chiovitti A."/>
            <person name="Davis A.K."/>
            <person name="Demarest M.S."/>
            <person name="Detter J.C."/>
            <person name="Glavina T."/>
            <person name="Goodstein D."/>
            <person name="Hadi M.Z."/>
            <person name="Hellsten U."/>
            <person name="Hildebrand M."/>
            <person name="Jenkins B.D."/>
            <person name="Jurka J."/>
            <person name="Kapitonov V.V."/>
            <person name="Kroger N."/>
            <person name="Lau W.W."/>
            <person name="Lane T.W."/>
            <person name="Larimer F.W."/>
            <person name="Lippmeier J.C."/>
            <person name="Lucas S."/>
            <person name="Medina M."/>
            <person name="Montsant A."/>
            <person name="Obornik M."/>
            <person name="Parker M.S."/>
            <person name="Palenik B."/>
            <person name="Pazour G.J."/>
            <person name="Richardson P.M."/>
            <person name="Rynearson T.A."/>
            <person name="Saito M.A."/>
            <person name="Schwartz D.C."/>
            <person name="Thamatrakoln K."/>
            <person name="Valentin K."/>
            <person name="Vardi A."/>
            <person name="Wilkerson F.P."/>
            <person name="Rokhsar D.S."/>
        </authorList>
    </citation>
    <scope>NUCLEOTIDE SEQUENCE [LARGE SCALE GENOMIC DNA]</scope>
    <source>
        <strain evidence="5 6">CCMP1335</strain>
    </source>
</reference>
<reference evidence="5 6" key="2">
    <citation type="journal article" date="2008" name="Nature">
        <title>The Phaeodactylum genome reveals the evolutionary history of diatom genomes.</title>
        <authorList>
            <person name="Bowler C."/>
            <person name="Allen A.E."/>
            <person name="Badger J.H."/>
            <person name="Grimwood J."/>
            <person name="Jabbari K."/>
            <person name="Kuo A."/>
            <person name="Maheswari U."/>
            <person name="Martens C."/>
            <person name="Maumus F."/>
            <person name="Otillar R.P."/>
            <person name="Rayko E."/>
            <person name="Salamov A."/>
            <person name="Vandepoele K."/>
            <person name="Beszteri B."/>
            <person name="Gruber A."/>
            <person name="Heijde M."/>
            <person name="Katinka M."/>
            <person name="Mock T."/>
            <person name="Valentin K."/>
            <person name="Verret F."/>
            <person name="Berges J.A."/>
            <person name="Brownlee C."/>
            <person name="Cadoret J.P."/>
            <person name="Chiovitti A."/>
            <person name="Choi C.J."/>
            <person name="Coesel S."/>
            <person name="De Martino A."/>
            <person name="Detter J.C."/>
            <person name="Durkin C."/>
            <person name="Falciatore A."/>
            <person name="Fournet J."/>
            <person name="Haruta M."/>
            <person name="Huysman M.J."/>
            <person name="Jenkins B.D."/>
            <person name="Jiroutova K."/>
            <person name="Jorgensen R.E."/>
            <person name="Joubert Y."/>
            <person name="Kaplan A."/>
            <person name="Kroger N."/>
            <person name="Kroth P.G."/>
            <person name="La Roche J."/>
            <person name="Lindquist E."/>
            <person name="Lommer M."/>
            <person name="Martin-Jezequel V."/>
            <person name="Lopez P.J."/>
            <person name="Lucas S."/>
            <person name="Mangogna M."/>
            <person name="McGinnis K."/>
            <person name="Medlin L.K."/>
            <person name="Montsant A."/>
            <person name="Oudot-Le Secq M.P."/>
            <person name="Napoli C."/>
            <person name="Obornik M."/>
            <person name="Parker M.S."/>
            <person name="Petit J.L."/>
            <person name="Porcel B.M."/>
            <person name="Poulsen N."/>
            <person name="Robison M."/>
            <person name="Rychlewski L."/>
            <person name="Rynearson T.A."/>
            <person name="Schmutz J."/>
            <person name="Shapiro H."/>
            <person name="Siaut M."/>
            <person name="Stanley M."/>
            <person name="Sussman M.R."/>
            <person name="Taylor A.R."/>
            <person name="Vardi A."/>
            <person name="von Dassow P."/>
            <person name="Vyverman W."/>
            <person name="Willis A."/>
            <person name="Wyrwicz L.S."/>
            <person name="Rokhsar D.S."/>
            <person name="Weissenbach J."/>
            <person name="Armbrust E.V."/>
            <person name="Green B.R."/>
            <person name="Van de Peer Y."/>
            <person name="Grigoriev I.V."/>
        </authorList>
    </citation>
    <scope>NUCLEOTIDE SEQUENCE [LARGE SCALE GENOMIC DNA]</scope>
    <source>
        <strain evidence="5 6">CCMP1335</strain>
    </source>
</reference>
<dbReference type="AlphaFoldDB" id="B8LE03"/>
<feature type="compositionally biased region" description="Basic and acidic residues" evidence="3">
    <location>
        <begin position="39"/>
        <end position="55"/>
    </location>
</feature>
<dbReference type="KEGG" id="tps:THAPSDRAFT_bd651"/>
<dbReference type="InParanoid" id="B8LE03"/>